<dbReference type="InterPro" id="IPR035979">
    <property type="entry name" value="RBD_domain_sf"/>
</dbReference>
<keyword evidence="7" id="KW-1185">Reference proteome</keyword>
<name>A0A072VJJ2_MEDTR</name>
<evidence type="ECO:0000259" key="3">
    <source>
        <dbReference type="PROSITE" id="PS50102"/>
    </source>
</evidence>
<dbReference type="PANTHER" id="PTHR48038:SF2">
    <property type="entry name" value="OS02G0536400 PROTEIN"/>
    <property type="match status" value="1"/>
</dbReference>
<dbReference type="Gramene" id="rna3293">
    <property type="protein sequence ID" value="RHN79496.1"/>
    <property type="gene ID" value="gene3293"/>
</dbReference>
<reference evidence="6" key="3">
    <citation type="submission" date="2015-04" db="UniProtKB">
        <authorList>
            <consortium name="EnsemblPlants"/>
        </authorList>
    </citation>
    <scope>IDENTIFICATION</scope>
    <source>
        <strain evidence="6">cv. Jemalong A17</strain>
    </source>
</reference>
<evidence type="ECO:0000256" key="2">
    <source>
        <dbReference type="SAM" id="MobiDB-lite"/>
    </source>
</evidence>
<organism evidence="4 7">
    <name type="scientific">Medicago truncatula</name>
    <name type="common">Barrel medic</name>
    <name type="synonym">Medicago tribuloides</name>
    <dbReference type="NCBI Taxonomy" id="3880"/>
    <lineage>
        <taxon>Eukaryota</taxon>
        <taxon>Viridiplantae</taxon>
        <taxon>Streptophyta</taxon>
        <taxon>Embryophyta</taxon>
        <taxon>Tracheophyta</taxon>
        <taxon>Spermatophyta</taxon>
        <taxon>Magnoliopsida</taxon>
        <taxon>eudicotyledons</taxon>
        <taxon>Gunneridae</taxon>
        <taxon>Pentapetalae</taxon>
        <taxon>rosids</taxon>
        <taxon>fabids</taxon>
        <taxon>Fabales</taxon>
        <taxon>Fabaceae</taxon>
        <taxon>Papilionoideae</taxon>
        <taxon>50 kb inversion clade</taxon>
        <taxon>NPAAA clade</taxon>
        <taxon>Hologalegina</taxon>
        <taxon>IRL clade</taxon>
        <taxon>Trifolieae</taxon>
        <taxon>Medicago</taxon>
    </lineage>
</organism>
<dbReference type="PROSITE" id="PS50102">
    <property type="entry name" value="RRM"/>
    <property type="match status" value="1"/>
</dbReference>
<dbReference type="AlphaFoldDB" id="A0A072VJJ2"/>
<feature type="region of interest" description="Disordered" evidence="2">
    <location>
        <begin position="380"/>
        <end position="441"/>
    </location>
</feature>
<dbReference type="OrthoDB" id="5970at2759"/>
<evidence type="ECO:0000256" key="1">
    <source>
        <dbReference type="PROSITE-ProRule" id="PRU00176"/>
    </source>
</evidence>
<reference evidence="5" key="4">
    <citation type="journal article" date="2018" name="Nat. Plants">
        <title>Whole-genome landscape of Medicago truncatula symbiotic genes.</title>
        <authorList>
            <person name="Pecrix Y."/>
            <person name="Gamas P."/>
            <person name="Carrere S."/>
        </authorList>
    </citation>
    <scope>NUCLEOTIDE SEQUENCE</scope>
    <source>
        <tissue evidence="5">Leaves</tissue>
    </source>
</reference>
<dbReference type="Proteomes" id="UP000265566">
    <property type="component" value="Chromosome 1"/>
</dbReference>
<feature type="compositionally biased region" description="Polar residues" evidence="2">
    <location>
        <begin position="380"/>
        <end position="389"/>
    </location>
</feature>
<evidence type="ECO:0000313" key="4">
    <source>
        <dbReference type="EMBL" id="KEH41957.1"/>
    </source>
</evidence>
<dbReference type="InterPro" id="IPR012677">
    <property type="entry name" value="Nucleotide-bd_a/b_plait_sf"/>
</dbReference>
<feature type="region of interest" description="Disordered" evidence="2">
    <location>
        <begin position="146"/>
        <end position="187"/>
    </location>
</feature>
<feature type="compositionally biased region" description="Low complexity" evidence="2">
    <location>
        <begin position="428"/>
        <end position="441"/>
    </location>
</feature>
<protein>
    <submittedName>
        <fullName evidence="5">Putative nucleotide-binding alpha-beta plait domain-containing protein</fullName>
    </submittedName>
    <submittedName>
        <fullName evidence="4">RNA recognition motif</fullName>
    </submittedName>
</protein>
<feature type="region of interest" description="Disordered" evidence="2">
    <location>
        <begin position="220"/>
        <end position="264"/>
    </location>
</feature>
<evidence type="ECO:0000313" key="5">
    <source>
        <dbReference type="EMBL" id="RHN79496.1"/>
    </source>
</evidence>
<gene>
    <name evidence="6" type="primary">25483760</name>
    <name evidence="4" type="ordered locus">MTR_1g058110</name>
    <name evidence="5" type="ORF">MtrunA17_Chr1g0177981</name>
</gene>
<dbReference type="HOGENOM" id="CLU_418809_0_0_1"/>
<evidence type="ECO:0000313" key="6">
    <source>
        <dbReference type="EnsemblPlants" id="KEH41957"/>
    </source>
</evidence>
<proteinExistence type="predicted"/>
<dbReference type="STRING" id="3880.A0A072VJJ2"/>
<feature type="compositionally biased region" description="Basic and acidic residues" evidence="2">
    <location>
        <begin position="146"/>
        <end position="159"/>
    </location>
</feature>
<feature type="compositionally biased region" description="Low complexity" evidence="2">
    <location>
        <begin position="390"/>
        <end position="417"/>
    </location>
</feature>
<feature type="compositionally biased region" description="Basic and acidic residues" evidence="2">
    <location>
        <begin position="334"/>
        <end position="354"/>
    </location>
</feature>
<dbReference type="SUPFAM" id="SSF54928">
    <property type="entry name" value="RNA-binding domain, RBD"/>
    <property type="match status" value="1"/>
</dbReference>
<dbReference type="KEGG" id="mtr:25483760"/>
<dbReference type="PANTHER" id="PTHR48038">
    <property type="entry name" value="RIBONUCLEOPROTEIN RB97D"/>
    <property type="match status" value="1"/>
</dbReference>
<feature type="domain" description="RRM" evidence="3">
    <location>
        <begin position="1"/>
        <end position="71"/>
    </location>
</feature>
<reference evidence="4 7" key="2">
    <citation type="journal article" date="2014" name="BMC Genomics">
        <title>An improved genome release (version Mt4.0) for the model legume Medicago truncatula.</title>
        <authorList>
            <person name="Tang H."/>
            <person name="Krishnakumar V."/>
            <person name="Bidwell S."/>
            <person name="Rosen B."/>
            <person name="Chan A."/>
            <person name="Zhou S."/>
            <person name="Gentzbittel L."/>
            <person name="Childs K.L."/>
            <person name="Yandell M."/>
            <person name="Gundlach H."/>
            <person name="Mayer K.F."/>
            <person name="Schwartz D.C."/>
            <person name="Town C.D."/>
        </authorList>
    </citation>
    <scope>GENOME REANNOTATION</scope>
    <source>
        <strain evidence="4">A17</strain>
        <strain evidence="6 7">cv. Jemalong A17</strain>
    </source>
</reference>
<dbReference type="InterPro" id="IPR000504">
    <property type="entry name" value="RRM_dom"/>
</dbReference>
<feature type="region of interest" description="Disordered" evidence="2">
    <location>
        <begin position="315"/>
        <end position="364"/>
    </location>
</feature>
<dbReference type="EMBL" id="PSQE01000001">
    <property type="protein sequence ID" value="RHN79496.1"/>
    <property type="molecule type" value="Genomic_DNA"/>
</dbReference>
<sequence>MSLYFGKLSERVCRDELERVFGRFGRCNVQVKKEGYGFVVFDFRLDAEKALRELKGTKICGELLTLMWSKQQPESHFAKFDRGGERKGNTYELQGKRIFDKLGERERKEGFDGWEKWNHNTDIVERGESVEEGEYRRDGFKYCDGEEKNRRRDFPDEGGHVVPNQGRIGRGAEPTHGKATDCGNGNTLEFDRYRPSCGYDRKDDKEDYSSGSLLANSQENVGRAQIGEETLNRPNSSKLKHTGYRRGEAGHKMQNCRKEHSLRRKYNRLDDEHADKIDKKRRVEDDIESGWGSWVIPQSNGDALLMSHQRDKWRVSGSRSDCAPLRNESSPVAKDTEEYEGKKQSRNETESPKRSREKKISRRSVSSSLLSDYSAFRSLTHSQSSKSLPRSTKYSRSRSVSSRAHSSSSKSVSSSKSQNCRGKKLHSMRSSSPTSLSVSLNQSLLSSPNKIQLNSKSSSTNGAALKPVDHLVARGQGIGSTMELENLQSKDSDIAVNGQAVVSTTAVDATLKDQHVQEDNNENLTKPVIAEKLSPRRVKWEVGFQHPRTLMADDIPTEVQKPTLETHITPRSGCSTIISTEEMCMVLNKSGLELPEGHEIKLTTDDFFGAARLWPWYIIYYRRLKKGPISIENYARRVAQNQEFGIVDKYIRSSSGWGEFSPENS</sequence>
<feature type="compositionally biased region" description="Basic and acidic residues" evidence="2">
    <location>
        <begin position="245"/>
        <end position="259"/>
    </location>
</feature>
<evidence type="ECO:0000313" key="7">
    <source>
        <dbReference type="Proteomes" id="UP000002051"/>
    </source>
</evidence>
<dbReference type="Pfam" id="PF00076">
    <property type="entry name" value="RRM_1"/>
    <property type="match status" value="1"/>
</dbReference>
<reference evidence="4 7" key="1">
    <citation type="journal article" date="2011" name="Nature">
        <title>The Medicago genome provides insight into the evolution of rhizobial symbioses.</title>
        <authorList>
            <person name="Young N.D."/>
            <person name="Debelle F."/>
            <person name="Oldroyd G.E."/>
            <person name="Geurts R."/>
            <person name="Cannon S.B."/>
            <person name="Udvardi M.K."/>
            <person name="Benedito V.A."/>
            <person name="Mayer K.F."/>
            <person name="Gouzy J."/>
            <person name="Schoof H."/>
            <person name="Van de Peer Y."/>
            <person name="Proost S."/>
            <person name="Cook D.R."/>
            <person name="Meyers B.C."/>
            <person name="Spannagl M."/>
            <person name="Cheung F."/>
            <person name="De Mita S."/>
            <person name="Krishnakumar V."/>
            <person name="Gundlach H."/>
            <person name="Zhou S."/>
            <person name="Mudge J."/>
            <person name="Bharti A.K."/>
            <person name="Murray J.D."/>
            <person name="Naoumkina M.A."/>
            <person name="Rosen B."/>
            <person name="Silverstein K.A."/>
            <person name="Tang H."/>
            <person name="Rombauts S."/>
            <person name="Zhao P.X."/>
            <person name="Zhou P."/>
            <person name="Barbe V."/>
            <person name="Bardou P."/>
            <person name="Bechner M."/>
            <person name="Bellec A."/>
            <person name="Berger A."/>
            <person name="Berges H."/>
            <person name="Bidwell S."/>
            <person name="Bisseling T."/>
            <person name="Choisne N."/>
            <person name="Couloux A."/>
            <person name="Denny R."/>
            <person name="Deshpande S."/>
            <person name="Dai X."/>
            <person name="Doyle J.J."/>
            <person name="Dudez A.M."/>
            <person name="Farmer A.D."/>
            <person name="Fouteau S."/>
            <person name="Franken C."/>
            <person name="Gibelin C."/>
            <person name="Gish J."/>
            <person name="Goldstein S."/>
            <person name="Gonzalez A.J."/>
            <person name="Green P.J."/>
            <person name="Hallab A."/>
            <person name="Hartog M."/>
            <person name="Hua A."/>
            <person name="Humphray S.J."/>
            <person name="Jeong D.H."/>
            <person name="Jing Y."/>
            <person name="Jocker A."/>
            <person name="Kenton S.M."/>
            <person name="Kim D.J."/>
            <person name="Klee K."/>
            <person name="Lai H."/>
            <person name="Lang C."/>
            <person name="Lin S."/>
            <person name="Macmil S.L."/>
            <person name="Magdelenat G."/>
            <person name="Matthews L."/>
            <person name="McCorrison J."/>
            <person name="Monaghan E.L."/>
            <person name="Mun J.H."/>
            <person name="Najar F.Z."/>
            <person name="Nicholson C."/>
            <person name="Noirot C."/>
            <person name="O'Bleness M."/>
            <person name="Paule C.R."/>
            <person name="Poulain J."/>
            <person name="Prion F."/>
            <person name="Qin B."/>
            <person name="Qu C."/>
            <person name="Retzel E.F."/>
            <person name="Riddle C."/>
            <person name="Sallet E."/>
            <person name="Samain S."/>
            <person name="Samson N."/>
            <person name="Sanders I."/>
            <person name="Saurat O."/>
            <person name="Scarpelli C."/>
            <person name="Schiex T."/>
            <person name="Segurens B."/>
            <person name="Severin A.J."/>
            <person name="Sherrier D.J."/>
            <person name="Shi R."/>
            <person name="Sims S."/>
            <person name="Singer S.R."/>
            <person name="Sinharoy S."/>
            <person name="Sterck L."/>
            <person name="Viollet A."/>
            <person name="Wang B.B."/>
            <person name="Wang K."/>
            <person name="Wang M."/>
            <person name="Wang X."/>
            <person name="Warfsmann J."/>
            <person name="Weissenbach J."/>
            <person name="White D.D."/>
            <person name="White J.D."/>
            <person name="Wiley G.B."/>
            <person name="Wincker P."/>
            <person name="Xing Y."/>
            <person name="Yang L."/>
            <person name="Yao Z."/>
            <person name="Ying F."/>
            <person name="Zhai J."/>
            <person name="Zhou L."/>
            <person name="Zuber A."/>
            <person name="Denarie J."/>
            <person name="Dixon R.A."/>
            <person name="May G.D."/>
            <person name="Schwartz D.C."/>
            <person name="Rogers J."/>
            <person name="Quetier F."/>
            <person name="Town C.D."/>
            <person name="Roe B.A."/>
        </authorList>
    </citation>
    <scope>NUCLEOTIDE SEQUENCE [LARGE SCALE GENOMIC DNA]</scope>
    <source>
        <strain evidence="4">A17</strain>
        <strain evidence="6 7">cv. Jemalong A17</strain>
    </source>
</reference>
<dbReference type="EnsemblPlants" id="KEH41957">
    <property type="protein sequence ID" value="KEH41957"/>
    <property type="gene ID" value="MTR_1g058110"/>
</dbReference>
<accession>A0A072VJJ2</accession>
<dbReference type="Proteomes" id="UP000002051">
    <property type="component" value="Unassembled WGS sequence"/>
</dbReference>
<dbReference type="SMART" id="SM00360">
    <property type="entry name" value="RRM"/>
    <property type="match status" value="1"/>
</dbReference>
<dbReference type="GO" id="GO:0003723">
    <property type="term" value="F:RNA binding"/>
    <property type="evidence" value="ECO:0007669"/>
    <property type="project" value="UniProtKB-UniRule"/>
</dbReference>
<dbReference type="EMBL" id="CM001217">
    <property type="protein sequence ID" value="KEH41957.1"/>
    <property type="molecule type" value="Genomic_DNA"/>
</dbReference>
<keyword evidence="1" id="KW-0694">RNA-binding</keyword>
<dbReference type="Gene3D" id="3.30.70.330">
    <property type="match status" value="1"/>
</dbReference>